<dbReference type="SUPFAM" id="SSF56601">
    <property type="entry name" value="beta-lactamase/transpeptidase-like"/>
    <property type="match status" value="1"/>
</dbReference>
<keyword evidence="3" id="KW-1185">Reference proteome</keyword>
<feature type="signal peptide" evidence="1">
    <location>
        <begin position="1"/>
        <end position="33"/>
    </location>
</feature>
<reference evidence="2 3" key="1">
    <citation type="journal article" date="2003" name="Int. J. Syst. Evol. Microbiol.">
        <title>Kocuria polaris sp. nov., an orange-pigmented psychrophilic bacterium isolated from an Antarctic cyanobacterial mat sample.</title>
        <authorList>
            <person name="Reddy G.S."/>
            <person name="Prakash J.S."/>
            <person name="Prabahar V."/>
            <person name="Matsumoto G.I."/>
            <person name="Stackebrandt E."/>
            <person name="Shivaji S."/>
        </authorList>
    </citation>
    <scope>NUCLEOTIDE SEQUENCE [LARGE SCALE GENOMIC DNA]</scope>
    <source>
        <strain evidence="2 3">CMS 76or</strain>
    </source>
</reference>
<keyword evidence="1" id="KW-0732">Signal</keyword>
<evidence type="ECO:0000313" key="2">
    <source>
        <dbReference type="EMBL" id="KHD98908.1"/>
    </source>
</evidence>
<evidence type="ECO:0000256" key="1">
    <source>
        <dbReference type="SAM" id="SignalP"/>
    </source>
</evidence>
<comment type="caution">
    <text evidence="2">The sequence shown here is derived from an EMBL/GenBank/DDBJ whole genome shotgun (WGS) entry which is preliminary data.</text>
</comment>
<evidence type="ECO:0008006" key="4">
    <source>
        <dbReference type="Google" id="ProtNLM"/>
    </source>
</evidence>
<name>A0A0A6VXD6_KOCRO</name>
<dbReference type="InterPro" id="IPR012338">
    <property type="entry name" value="Beta-lactam/transpept-like"/>
</dbReference>
<feature type="chain" id="PRO_5002023735" description="Beta-lactamase class A" evidence="1">
    <location>
        <begin position="34"/>
        <end position="316"/>
    </location>
</feature>
<accession>A0A0A6VXD6</accession>
<proteinExistence type="predicted"/>
<organism evidence="2 3">
    <name type="scientific">Kocuria rosea subsp. polaris</name>
    <dbReference type="NCBI Taxonomy" id="136273"/>
    <lineage>
        <taxon>Bacteria</taxon>
        <taxon>Bacillati</taxon>
        <taxon>Actinomycetota</taxon>
        <taxon>Actinomycetes</taxon>
        <taxon>Micrococcales</taxon>
        <taxon>Micrococcaceae</taxon>
        <taxon>Kocuria</taxon>
    </lineage>
</organism>
<dbReference type="AlphaFoldDB" id="A0A0A6VXD6"/>
<dbReference type="Gene3D" id="3.40.710.10">
    <property type="entry name" value="DD-peptidase/beta-lactamase superfamily"/>
    <property type="match status" value="1"/>
</dbReference>
<sequence>MGTMSRSHPQHRRTVRTLGAAALLLGLTVPAPAAALPDAPGGAAATTAAVTVPASCGPAAGPLPAAVGPAAQDDRRALTTALDGLSAAVGAEIGLLVQDADGRTVFAHRPEVSGMEASLSKVPLALTIMRLAAERDGRLTEQQRALIRDSVHESGNESTTALYGALGPTLSAMEGELNETYDLMGVSSTRSSGGWGHNLTTASDQLAVLGTVVHGADWLPEEDLAWLREQMRPTHPSQTWGVGAARADGSGAADSLVKNGWLPDAGGAWDTHSVGRTVSGGTAHHIAVLGSGYPSAACGQDVATAVVDLYLALGTG</sequence>
<dbReference type="EMBL" id="JSUH01000001">
    <property type="protein sequence ID" value="KHD98908.1"/>
    <property type="molecule type" value="Genomic_DNA"/>
</dbReference>
<evidence type="ECO:0000313" key="3">
    <source>
        <dbReference type="Proteomes" id="UP000030466"/>
    </source>
</evidence>
<protein>
    <recommendedName>
        <fullName evidence="4">Beta-lactamase class A</fullName>
    </recommendedName>
</protein>
<dbReference type="Proteomes" id="UP000030466">
    <property type="component" value="Unassembled WGS sequence"/>
</dbReference>
<gene>
    <name evidence="2" type="ORF">GY22_00645</name>
</gene>